<evidence type="ECO:0000313" key="2">
    <source>
        <dbReference type="EMBL" id="KAG2201446.1"/>
    </source>
</evidence>
<name>A0A8H7QZ81_9FUNG</name>
<dbReference type="AlphaFoldDB" id="A0A8H7QZ81"/>
<accession>A0A8H7QZ81</accession>
<evidence type="ECO:0000256" key="1">
    <source>
        <dbReference type="ARBA" id="ARBA00007865"/>
    </source>
</evidence>
<proteinExistence type="inferred from homology"/>
<dbReference type="Pfam" id="PF04199">
    <property type="entry name" value="Cyclase"/>
    <property type="match status" value="1"/>
</dbReference>
<dbReference type="Gene3D" id="3.50.30.50">
    <property type="entry name" value="Putative cyclase"/>
    <property type="match status" value="1"/>
</dbReference>
<reference evidence="2" key="1">
    <citation type="submission" date="2020-12" db="EMBL/GenBank/DDBJ databases">
        <title>Metabolic potential, ecology and presence of endohyphal bacteria is reflected in genomic diversity of Mucoromycotina.</title>
        <authorList>
            <person name="Muszewska A."/>
            <person name="Okrasinska A."/>
            <person name="Steczkiewicz K."/>
            <person name="Drgas O."/>
            <person name="Orlowska M."/>
            <person name="Perlinska-Lenart U."/>
            <person name="Aleksandrzak-Piekarczyk T."/>
            <person name="Szatraj K."/>
            <person name="Zielenkiewicz U."/>
            <person name="Pilsyk S."/>
            <person name="Malc E."/>
            <person name="Mieczkowski P."/>
            <person name="Kruszewska J.S."/>
            <person name="Biernat P."/>
            <person name="Pawlowska J."/>
        </authorList>
    </citation>
    <scope>NUCLEOTIDE SEQUENCE</scope>
    <source>
        <strain evidence="2">WA0000017839</strain>
    </source>
</reference>
<evidence type="ECO:0008006" key="4">
    <source>
        <dbReference type="Google" id="ProtNLM"/>
    </source>
</evidence>
<comment type="caution">
    <text evidence="2">The sequence shown here is derived from an EMBL/GenBank/DDBJ whole genome shotgun (WGS) entry which is preliminary data.</text>
</comment>
<dbReference type="Proteomes" id="UP000603453">
    <property type="component" value="Unassembled WGS sequence"/>
</dbReference>
<dbReference type="OrthoDB" id="5396at2759"/>
<gene>
    <name evidence="2" type="ORF">INT47_001495</name>
</gene>
<protein>
    <recommendedName>
        <fullName evidence="4">Cyclase</fullName>
    </recommendedName>
</protein>
<sequence>MSLPTFDQLPINPEYPPQTAWGVWGKEDNLGTLNLLNEERVANAAKCIKRGAVFSLNWKLESPNPALFGRSHVEHTYNAIIPNNLGFDDCYHNFNTQSSTQWDGLRHFAHLGSGQFYNGVKSSEIVKGNDETNNRLGIHHMARRGIAGRAVLLDYARWARQHVPDFDPFVRSEITVQVLDQIAEAQGVVFQDGDILLIHTGWLETYERHGDKVKDLIKDLENPSCVGVKACEDTFRWFWDHHFAAVASDNFSFEACPLLDYVKSCHATFLGGFGLPIGELFQLGALAEDSAKDGVYTYFFTSAPLNKEDGIASPPNALCIK</sequence>
<dbReference type="SUPFAM" id="SSF102198">
    <property type="entry name" value="Putative cyclase"/>
    <property type="match status" value="1"/>
</dbReference>
<dbReference type="PANTHER" id="PTHR34861:SF11">
    <property type="entry name" value="CYCLASE"/>
    <property type="match status" value="1"/>
</dbReference>
<dbReference type="InterPro" id="IPR037175">
    <property type="entry name" value="KFase_sf"/>
</dbReference>
<evidence type="ECO:0000313" key="3">
    <source>
        <dbReference type="Proteomes" id="UP000603453"/>
    </source>
</evidence>
<dbReference type="InterPro" id="IPR007325">
    <property type="entry name" value="KFase/CYL"/>
</dbReference>
<dbReference type="GO" id="GO:0019441">
    <property type="term" value="P:L-tryptophan catabolic process to kynurenine"/>
    <property type="evidence" value="ECO:0007669"/>
    <property type="project" value="InterPro"/>
</dbReference>
<comment type="similarity">
    <text evidence="1">Belongs to the Cyclase 1 superfamily.</text>
</comment>
<organism evidence="2 3">
    <name type="scientific">Mucor saturninus</name>
    <dbReference type="NCBI Taxonomy" id="64648"/>
    <lineage>
        <taxon>Eukaryota</taxon>
        <taxon>Fungi</taxon>
        <taxon>Fungi incertae sedis</taxon>
        <taxon>Mucoromycota</taxon>
        <taxon>Mucoromycotina</taxon>
        <taxon>Mucoromycetes</taxon>
        <taxon>Mucorales</taxon>
        <taxon>Mucorineae</taxon>
        <taxon>Mucoraceae</taxon>
        <taxon>Mucor</taxon>
    </lineage>
</organism>
<keyword evidence="3" id="KW-1185">Reference proteome</keyword>
<dbReference type="PANTHER" id="PTHR34861">
    <property type="match status" value="1"/>
</dbReference>
<dbReference type="EMBL" id="JAEPRD010000071">
    <property type="protein sequence ID" value="KAG2201446.1"/>
    <property type="molecule type" value="Genomic_DNA"/>
</dbReference>
<dbReference type="GO" id="GO:0004061">
    <property type="term" value="F:arylformamidase activity"/>
    <property type="evidence" value="ECO:0007669"/>
    <property type="project" value="InterPro"/>
</dbReference>